<evidence type="ECO:0000256" key="9">
    <source>
        <dbReference type="HAMAP-Rule" id="MF_03115"/>
    </source>
</evidence>
<evidence type="ECO:0000256" key="2">
    <source>
        <dbReference type="ARBA" id="ARBA00022485"/>
    </source>
</evidence>
<comment type="subcellular location">
    <subcellularLocation>
        <location evidence="9">Cytoplasm</location>
    </subcellularLocation>
    <subcellularLocation>
        <location evidence="9">Mitochondrion intermembrane space</location>
    </subcellularLocation>
</comment>
<sequence length="862" mass="93971">MSPSFDMDMSDDFTMPTKAAPAPNPVAPAQRTLLLSPPSLSSHQERLTQLMEMHDRKSTDMQMLDRLNMGLVSLPEATYDLIMVLSDADNTRRESQSLLGRKVFELLVKSLKTGGILRSQDEQLGATEGSEKNEAILAGLSYVAGKGFVKQDFSQVAVPLKLGRKKANGANGIAQAAGGLSTTDNGSVSLPLNGKRKSEDMSNNIPAGVGFDDGALNDLEEDSDDELIDEDTLLDEEDLKGPVKIPTECKPKAKRRRACKDCTCGLAQRLEAEDNAKRDKADAALNSIKLQADDLAEVDFTVPAIPEGDRDTILESTLHVGANASLTLGADRVIVADDAFDDSNRTYLCGLIQKSDLAKTIPFYHILDAELLNNTITIRYVRPRSSKSNARLLVRTLIYPVSTPEGLAQRWTDRMLERAFGAALRRPRIKVLINPFGGAGRAQSIYDNDIAPIFQAAGCTVDVQRTTHKTHAVDIAADLDIDAYDVLACASGDGLPMECFNGLARKGNAAEALRKIAVTQLPCGTGNAMSWNFFGSAEPSVAALSIVKAVRIPFDLASVTQGDKRTLSFLSQSLGIVAETDLGTENIRWMGDFRFTFGFLVRLLGKNVYPIDYAVRTEIEDKNDIKKHYAQEVTKLKHQQSHPNDIFDNEMGAPSGPGLPPLKYGTIKDPLPKEENSGWTRMESYPNLGNFYCGNMCWMAADAPFFPASLPSDGMMDLVTIDGDISRLKATKLLLAVADGTFFDDDIVRARKISAVRVIPRFGRPMTEISEQDQAVTSVSATSTQKPSTLQRILKKMSGSSGKTGYFSVDGEKLPFEPFQVEIHRGLATTLSRVPGVYEYEGPRGWKDINVENATTAGVEHA</sequence>
<evidence type="ECO:0000256" key="8">
    <source>
        <dbReference type="ARBA" id="ARBA00023128"/>
    </source>
</evidence>
<dbReference type="Gene3D" id="3.40.50.10330">
    <property type="entry name" value="Probable inorganic polyphosphate/atp-NAD kinase, domain 1"/>
    <property type="match status" value="1"/>
</dbReference>
<dbReference type="PROSITE" id="PS50146">
    <property type="entry name" value="DAGK"/>
    <property type="match status" value="1"/>
</dbReference>
<dbReference type="InterPro" id="IPR007785">
    <property type="entry name" value="Anamorsin"/>
</dbReference>
<dbReference type="GO" id="GO:0051537">
    <property type="term" value="F:2 iron, 2 sulfur cluster binding"/>
    <property type="evidence" value="ECO:0007669"/>
    <property type="project" value="UniProtKB-UniRule"/>
</dbReference>
<keyword evidence="12" id="KW-0808">Transferase</keyword>
<evidence type="ECO:0000256" key="3">
    <source>
        <dbReference type="ARBA" id="ARBA00022490"/>
    </source>
</evidence>
<feature type="region of interest" description="Disordered" evidence="10">
    <location>
        <begin position="1"/>
        <end position="23"/>
    </location>
</feature>
<keyword evidence="4 9" id="KW-0001">2Fe-2S</keyword>
<dbReference type="InterPro" id="IPR046408">
    <property type="entry name" value="CIAPIN1"/>
</dbReference>
<dbReference type="EC" id="2.7.1.91" evidence="12"/>
<dbReference type="SMART" id="SM00046">
    <property type="entry name" value="DAGKc"/>
    <property type="match status" value="1"/>
</dbReference>
<comment type="cofactor">
    <cofactor evidence="9">
        <name>[2Fe-2S] cluster</name>
        <dbReference type="ChEBI" id="CHEBI:190135"/>
    </cofactor>
</comment>
<evidence type="ECO:0000256" key="4">
    <source>
        <dbReference type="ARBA" id="ARBA00022714"/>
    </source>
</evidence>
<feature type="binding site" evidence="9">
    <location>
        <position position="249"/>
    </location>
    <ligand>
        <name>[2Fe-2S] cluster</name>
        <dbReference type="ChEBI" id="CHEBI:190135"/>
    </ligand>
</feature>
<dbReference type="GO" id="GO:0005758">
    <property type="term" value="C:mitochondrial intermembrane space"/>
    <property type="evidence" value="ECO:0007669"/>
    <property type="project" value="UniProtKB-SubCell"/>
</dbReference>
<dbReference type="HAMAP" id="MF_03115">
    <property type="entry name" value="Anamorsin"/>
    <property type="match status" value="1"/>
</dbReference>
<feature type="binding site" evidence="9">
    <location>
        <position position="264"/>
    </location>
    <ligand>
        <name>[2Fe-2S] cluster</name>
        <dbReference type="ChEBI" id="CHEBI:190135"/>
    </ligand>
</feature>
<dbReference type="InterPro" id="IPR031838">
    <property type="entry name" value="Dre2_N"/>
</dbReference>
<dbReference type="Proteomes" id="UP001316803">
    <property type="component" value="Unassembled WGS sequence"/>
</dbReference>
<evidence type="ECO:0000256" key="7">
    <source>
        <dbReference type="ARBA" id="ARBA00023014"/>
    </source>
</evidence>
<dbReference type="PANTHER" id="PTHR12358:SF31">
    <property type="entry name" value="ACYLGLYCEROL KINASE, MITOCHONDRIAL"/>
    <property type="match status" value="1"/>
</dbReference>
<comment type="similarity">
    <text evidence="9">Belongs to the anamorsin family.</text>
</comment>
<evidence type="ECO:0000256" key="5">
    <source>
        <dbReference type="ARBA" id="ARBA00022723"/>
    </source>
</evidence>
<dbReference type="GO" id="GO:0009055">
    <property type="term" value="F:electron transfer activity"/>
    <property type="evidence" value="ECO:0007669"/>
    <property type="project" value="UniProtKB-UniRule"/>
</dbReference>
<dbReference type="GO" id="GO:0016226">
    <property type="term" value="P:iron-sulfur cluster assembly"/>
    <property type="evidence" value="ECO:0007669"/>
    <property type="project" value="UniProtKB-UniRule"/>
</dbReference>
<keyword evidence="8 9" id="KW-0496">Mitochondrion</keyword>
<organism evidence="12 13">
    <name type="scientific">Knufia fluminis</name>
    <dbReference type="NCBI Taxonomy" id="191047"/>
    <lineage>
        <taxon>Eukaryota</taxon>
        <taxon>Fungi</taxon>
        <taxon>Dikarya</taxon>
        <taxon>Ascomycota</taxon>
        <taxon>Pezizomycotina</taxon>
        <taxon>Eurotiomycetes</taxon>
        <taxon>Chaetothyriomycetidae</taxon>
        <taxon>Chaetothyriales</taxon>
        <taxon>Trichomeriaceae</taxon>
        <taxon>Knufia</taxon>
    </lineage>
</organism>
<dbReference type="InterPro" id="IPR055916">
    <property type="entry name" value="DUF7493"/>
</dbReference>
<dbReference type="PANTHER" id="PTHR12358">
    <property type="entry name" value="SPHINGOSINE KINASE"/>
    <property type="match status" value="1"/>
</dbReference>
<proteinExistence type="inferred from homology"/>
<dbReference type="InterPro" id="IPR050187">
    <property type="entry name" value="Lipid_Phosphate_FormReg"/>
</dbReference>
<evidence type="ECO:0000259" key="11">
    <source>
        <dbReference type="PROSITE" id="PS50146"/>
    </source>
</evidence>
<dbReference type="AlphaFoldDB" id="A0AAN8ETZ7"/>
<keyword evidence="12" id="KW-0418">Kinase</keyword>
<feature type="binding site" evidence="9">
    <location>
        <position position="259"/>
    </location>
    <ligand>
        <name>[2Fe-2S] cluster</name>
        <dbReference type="ChEBI" id="CHEBI:190135"/>
    </ligand>
</feature>
<feature type="domain" description="DAGKc" evidence="11">
    <location>
        <begin position="424"/>
        <end position="563"/>
    </location>
</feature>
<dbReference type="EMBL" id="JAKLMC020000001">
    <property type="protein sequence ID" value="KAK5958797.1"/>
    <property type="molecule type" value="Genomic_DNA"/>
</dbReference>
<reference evidence="12 13" key="1">
    <citation type="submission" date="2022-12" db="EMBL/GenBank/DDBJ databases">
        <title>Genomic features and morphological characterization of a novel Knufia sp. strain isolated from spacecraft assembly facility.</title>
        <authorList>
            <person name="Teixeira M."/>
            <person name="Chander A.M."/>
            <person name="Stajich J.E."/>
            <person name="Venkateswaran K."/>
        </authorList>
    </citation>
    <scope>NUCLEOTIDE SEQUENCE [LARGE SCALE GENOMIC DNA]</scope>
    <source>
        <strain evidence="12 13">FJI-L2-BK-P2</strain>
    </source>
</reference>
<keyword evidence="7 9" id="KW-0411">Iron-sulfur</keyword>
<dbReference type="GO" id="GO:0016020">
    <property type="term" value="C:membrane"/>
    <property type="evidence" value="ECO:0007669"/>
    <property type="project" value="TreeGrafter"/>
</dbReference>
<dbReference type="Pfam" id="PF24321">
    <property type="entry name" value="DUF7493"/>
    <property type="match status" value="1"/>
</dbReference>
<evidence type="ECO:0000256" key="6">
    <source>
        <dbReference type="ARBA" id="ARBA00023004"/>
    </source>
</evidence>
<comment type="cofactor">
    <cofactor evidence="1">
        <name>[4Fe-4S] cluster</name>
        <dbReference type="ChEBI" id="CHEBI:49883"/>
    </cofactor>
</comment>
<name>A0AAN8ETZ7_9EURO</name>
<dbReference type="Gene3D" id="3.40.50.11000">
    <property type="entry name" value="Fe-S cluster assembly protein Dre2, N-terminal domain"/>
    <property type="match status" value="1"/>
</dbReference>
<dbReference type="InterPro" id="IPR017438">
    <property type="entry name" value="ATP-NAD_kinase_N"/>
</dbReference>
<dbReference type="GO" id="GO:0046512">
    <property type="term" value="P:sphingosine biosynthetic process"/>
    <property type="evidence" value="ECO:0007669"/>
    <property type="project" value="TreeGrafter"/>
</dbReference>
<comment type="domain">
    <text evidence="9">The C-terminal domain binds 2 Fe-S clusters but is otherwise mostly in an intrinsically disordered conformation.</text>
</comment>
<evidence type="ECO:0000313" key="13">
    <source>
        <dbReference type="Proteomes" id="UP001316803"/>
    </source>
</evidence>
<evidence type="ECO:0000313" key="12">
    <source>
        <dbReference type="EMBL" id="KAK5958797.1"/>
    </source>
</evidence>
<accession>A0AAN8ETZ7</accession>
<dbReference type="InterPro" id="IPR001206">
    <property type="entry name" value="Diacylglycerol_kinase_cat_dom"/>
</dbReference>
<comment type="caution">
    <text evidence="9">Lacks conserved residue(s) required for the propagation of feature annotation.</text>
</comment>
<dbReference type="GO" id="GO:0008481">
    <property type="term" value="F:sphingosine kinase activity"/>
    <property type="evidence" value="ECO:0007669"/>
    <property type="project" value="UniProtKB-EC"/>
</dbReference>
<dbReference type="Pfam" id="PF05093">
    <property type="entry name" value="CIAPIN1"/>
    <property type="match status" value="1"/>
</dbReference>
<dbReference type="GO" id="GO:0051539">
    <property type="term" value="F:4 iron, 4 sulfur cluster binding"/>
    <property type="evidence" value="ECO:0007669"/>
    <property type="project" value="UniProtKB-KW"/>
</dbReference>
<dbReference type="Pfam" id="PF16803">
    <property type="entry name" value="DRE2_N"/>
    <property type="match status" value="1"/>
</dbReference>
<dbReference type="SUPFAM" id="SSF111331">
    <property type="entry name" value="NAD kinase/diacylglycerol kinase-like"/>
    <property type="match status" value="1"/>
</dbReference>
<comment type="domain">
    <text evidence="9">The N-terminal domain has structural similarity with S-adenosyl-L-methionine-dependent methyltransferases, but does not bind S-adenosyl-L-methionine. It is required for correct assembly of the 2 Fe-S clusters.</text>
</comment>
<keyword evidence="5 9" id="KW-0479">Metal-binding</keyword>
<evidence type="ECO:0000256" key="10">
    <source>
        <dbReference type="SAM" id="MobiDB-lite"/>
    </source>
</evidence>
<dbReference type="InterPro" id="IPR016064">
    <property type="entry name" value="NAD/diacylglycerol_kinase_sf"/>
</dbReference>
<keyword evidence="13" id="KW-1185">Reference proteome</keyword>
<dbReference type="Gene3D" id="2.60.200.40">
    <property type="match status" value="1"/>
</dbReference>
<evidence type="ECO:0000256" key="1">
    <source>
        <dbReference type="ARBA" id="ARBA00001966"/>
    </source>
</evidence>
<keyword evidence="2" id="KW-0004">4Fe-4S</keyword>
<gene>
    <name evidence="12" type="primary">LCB4</name>
    <name evidence="12" type="ORF">OHC33_000640</name>
</gene>
<dbReference type="Pfam" id="PF00781">
    <property type="entry name" value="DAGK_cat"/>
    <property type="match status" value="1"/>
</dbReference>
<keyword evidence="6 9" id="KW-0408">Iron</keyword>
<protein>
    <submittedName>
        <fullName evidence="12">Sphinganine kinase lcb4</fullName>
        <ecNumber evidence="12">2.7.1.91</ecNumber>
    </submittedName>
</protein>
<dbReference type="GO" id="GO:0046872">
    <property type="term" value="F:metal ion binding"/>
    <property type="evidence" value="ECO:0007669"/>
    <property type="project" value="UniProtKB-KW"/>
</dbReference>
<feature type="binding site" evidence="9">
    <location>
        <position position="262"/>
    </location>
    <ligand>
        <name>[2Fe-2S] cluster</name>
        <dbReference type="ChEBI" id="CHEBI:190135"/>
    </ligand>
</feature>
<keyword evidence="3 9" id="KW-0963">Cytoplasm</keyword>
<comment type="caution">
    <text evidence="12">The sequence shown here is derived from an EMBL/GenBank/DDBJ whole genome shotgun (WGS) entry which is preliminary data.</text>
</comment>